<feature type="compositionally biased region" description="Polar residues" evidence="3">
    <location>
        <begin position="117"/>
        <end position="137"/>
    </location>
</feature>
<dbReference type="GO" id="GO:0004185">
    <property type="term" value="F:serine-type carboxypeptidase activity"/>
    <property type="evidence" value="ECO:0007669"/>
    <property type="project" value="InterPro"/>
</dbReference>
<feature type="region of interest" description="Disordered" evidence="3">
    <location>
        <begin position="177"/>
        <end position="205"/>
    </location>
</feature>
<dbReference type="InterPro" id="IPR012338">
    <property type="entry name" value="Beta-lactam/transpept-like"/>
</dbReference>
<evidence type="ECO:0000256" key="3">
    <source>
        <dbReference type="SAM" id="MobiDB-lite"/>
    </source>
</evidence>
<evidence type="ECO:0000313" key="5">
    <source>
        <dbReference type="Proteomes" id="UP000321903"/>
    </source>
</evidence>
<accession>A0A5C7A558</accession>
<organism evidence="4 5">
    <name type="scientific">Psychrobacter frigidicola</name>
    <dbReference type="NCBI Taxonomy" id="45611"/>
    <lineage>
        <taxon>Bacteria</taxon>
        <taxon>Pseudomonadati</taxon>
        <taxon>Pseudomonadota</taxon>
        <taxon>Gammaproteobacteria</taxon>
        <taxon>Moraxellales</taxon>
        <taxon>Moraxellaceae</taxon>
        <taxon>Psychrobacter</taxon>
    </lineage>
</organism>
<protein>
    <submittedName>
        <fullName evidence="4">D-alanyl-D-alanine carboxypeptidase</fullName>
    </submittedName>
</protein>
<dbReference type="SUPFAM" id="SSF56601">
    <property type="entry name" value="beta-lactamase/transpeptidase-like"/>
    <property type="match status" value="1"/>
</dbReference>
<dbReference type="AlphaFoldDB" id="A0A5C7A558"/>
<proteinExistence type="inferred from homology"/>
<dbReference type="PANTHER" id="PTHR30023:SF0">
    <property type="entry name" value="PENICILLIN-SENSITIVE CARBOXYPEPTIDASE A"/>
    <property type="match status" value="1"/>
</dbReference>
<evidence type="ECO:0000256" key="1">
    <source>
        <dbReference type="ARBA" id="ARBA00006096"/>
    </source>
</evidence>
<dbReference type="Pfam" id="PF02113">
    <property type="entry name" value="Peptidase_S13"/>
    <property type="match status" value="2"/>
</dbReference>
<evidence type="ECO:0000256" key="2">
    <source>
        <dbReference type="ARBA" id="ARBA00022801"/>
    </source>
</evidence>
<dbReference type="Gene3D" id="3.50.80.20">
    <property type="entry name" value="D-Ala-D-Ala carboxypeptidase C, peptidase S13"/>
    <property type="match status" value="1"/>
</dbReference>
<keyword evidence="2" id="KW-0378">Hydrolase</keyword>
<feature type="compositionally biased region" description="Low complexity" evidence="3">
    <location>
        <begin position="190"/>
        <end position="205"/>
    </location>
</feature>
<dbReference type="GO" id="GO:0000270">
    <property type="term" value="P:peptidoglycan metabolic process"/>
    <property type="evidence" value="ECO:0007669"/>
    <property type="project" value="TreeGrafter"/>
</dbReference>
<sequence>MPILPNTYSQRLLIPVSTRSSSTRTSNRLPLPRDHNGRLFKLGLLCVLMTLTPIGAQAVLPANIQAALTRAVLTPADISIIITPVGEKNTSRLPPIIEVIDSANLTTSTDHIVITSSSAPTTTNTKPHKQTSANVNSVHKKTESQNTPIVISKQEIAQQERKLHAYTDDTYTYKSIENPPSILPARDIASTNSPSKNSSSKSSLSTTSSTITVLKPLISHQPNIARTPASTMKLIPSFIALDTLGADFVWHTRVYHSGIIIGNRLHGDLIIQGSGDPKMTHDRLQQLLYQVQNAGIRHIDGDIIIDSTIFSNVTKNPAAFDNAPLRPYNASPDGFLVNFSSMGIQSYPLDNGQAQLTYTPQLANYQLPSLVNTRTAVCSQASYSLAPQWQTDKLTFNANLPDSCGEHVFYVAYPDAKDFAARVIAAKWQELGNTLSGKVVSQETPYDATQSAKNTQAKRGLATLPVSPLPIVSYPSLTLTQQIYDINHFSNNVMTEQVALSIAAYHKTAVTKANIAQTGTPNITSHKTASLYQFGKPNSTSYPQALTTINQWWQTHLTSPPPHLTNGSGLCRDCTVTASNLNELLTYAYHHPSFDAYVNSLGIAGVSGTIAAHSERLPESSAIGRAWIKTGTLDNVTSMAGYVKGQSGQDYVVVGLINTEHSLNTYTARPVLDALLDWTAQQ</sequence>
<comment type="caution">
    <text evidence="4">The sequence shown here is derived from an EMBL/GenBank/DDBJ whole genome shotgun (WGS) entry which is preliminary data.</text>
</comment>
<dbReference type="RefSeq" id="WP_147223115.1">
    <property type="nucleotide sequence ID" value="NZ_CAJGYY010000001.1"/>
</dbReference>
<evidence type="ECO:0000313" key="4">
    <source>
        <dbReference type="EMBL" id="TXD98551.1"/>
    </source>
</evidence>
<feature type="region of interest" description="Disordered" evidence="3">
    <location>
        <begin position="117"/>
        <end position="145"/>
    </location>
</feature>
<dbReference type="Gene3D" id="3.40.710.10">
    <property type="entry name" value="DD-peptidase/beta-lactamase superfamily"/>
    <property type="match status" value="1"/>
</dbReference>
<keyword evidence="4" id="KW-0121">Carboxypeptidase</keyword>
<keyword evidence="5" id="KW-1185">Reference proteome</keyword>
<dbReference type="OrthoDB" id="9802627at2"/>
<name>A0A5C7A558_9GAMM</name>
<dbReference type="PANTHER" id="PTHR30023">
    <property type="entry name" value="D-ALANYL-D-ALANINE CARBOXYPEPTIDASE"/>
    <property type="match status" value="1"/>
</dbReference>
<comment type="similarity">
    <text evidence="1">Belongs to the peptidase S13 family.</text>
</comment>
<reference evidence="4 5" key="1">
    <citation type="submission" date="2019-08" db="EMBL/GenBank/DDBJ databases">
        <title>Genome sequence of Psychrobacter frigidicola ACAM304 (type strain).</title>
        <authorList>
            <person name="Bowman J.P."/>
        </authorList>
    </citation>
    <scope>NUCLEOTIDE SEQUENCE [LARGE SCALE GENOMIC DNA]</scope>
    <source>
        <strain evidence="4 5">ACAM 304</strain>
    </source>
</reference>
<gene>
    <name evidence="4" type="ORF">ES754_06535</name>
</gene>
<dbReference type="EMBL" id="VORZ01000001">
    <property type="protein sequence ID" value="TXD98551.1"/>
    <property type="molecule type" value="Genomic_DNA"/>
</dbReference>
<dbReference type="InterPro" id="IPR000667">
    <property type="entry name" value="Peptidase_S13"/>
</dbReference>
<dbReference type="Proteomes" id="UP000321903">
    <property type="component" value="Unassembled WGS sequence"/>
</dbReference>
<dbReference type="GO" id="GO:0006508">
    <property type="term" value="P:proteolysis"/>
    <property type="evidence" value="ECO:0007669"/>
    <property type="project" value="InterPro"/>
</dbReference>
<keyword evidence="4" id="KW-0645">Protease</keyword>